<evidence type="ECO:0000256" key="6">
    <source>
        <dbReference type="ARBA" id="ARBA00023146"/>
    </source>
</evidence>
<evidence type="ECO:0000256" key="3">
    <source>
        <dbReference type="ARBA" id="ARBA00022741"/>
    </source>
</evidence>
<evidence type="ECO:0000256" key="2">
    <source>
        <dbReference type="ARBA" id="ARBA00022598"/>
    </source>
</evidence>
<dbReference type="Pfam" id="PF00152">
    <property type="entry name" value="tRNA-synt_2"/>
    <property type="match status" value="1"/>
</dbReference>
<evidence type="ECO:0000256" key="7">
    <source>
        <dbReference type="SAM" id="MobiDB-lite"/>
    </source>
</evidence>
<keyword evidence="10" id="KW-1185">Reference proteome</keyword>
<dbReference type="GO" id="GO:0005524">
    <property type="term" value="F:ATP binding"/>
    <property type="evidence" value="ECO:0007669"/>
    <property type="project" value="UniProtKB-KW"/>
</dbReference>
<evidence type="ECO:0000256" key="5">
    <source>
        <dbReference type="ARBA" id="ARBA00022917"/>
    </source>
</evidence>
<keyword evidence="3" id="KW-0547">Nucleotide-binding</keyword>
<dbReference type="PRINTS" id="PR01042">
    <property type="entry name" value="TRNASYNTHASP"/>
</dbReference>
<dbReference type="InterPro" id="IPR004115">
    <property type="entry name" value="GAD-like_sf"/>
</dbReference>
<dbReference type="EMBL" id="QAYG01000004">
    <property type="protein sequence ID" value="PTW60527.1"/>
    <property type="molecule type" value="Genomic_DNA"/>
</dbReference>
<evidence type="ECO:0000256" key="4">
    <source>
        <dbReference type="ARBA" id="ARBA00022840"/>
    </source>
</evidence>
<dbReference type="PROSITE" id="PS50862">
    <property type="entry name" value="AA_TRNA_LIGASE_II"/>
    <property type="match status" value="1"/>
</dbReference>
<dbReference type="Gene3D" id="3.30.1360.30">
    <property type="entry name" value="GAD-like domain"/>
    <property type="match status" value="1"/>
</dbReference>
<keyword evidence="2" id="KW-0436">Ligase</keyword>
<dbReference type="AlphaFoldDB" id="A0A2T5V9U7"/>
<gene>
    <name evidence="9" type="ORF">C8N35_104152</name>
</gene>
<keyword evidence="4" id="KW-0067">ATP-binding</keyword>
<organism evidence="9 10">
    <name type="scientific">Breoghania corrubedonensis</name>
    <dbReference type="NCBI Taxonomy" id="665038"/>
    <lineage>
        <taxon>Bacteria</taxon>
        <taxon>Pseudomonadati</taxon>
        <taxon>Pseudomonadota</taxon>
        <taxon>Alphaproteobacteria</taxon>
        <taxon>Hyphomicrobiales</taxon>
        <taxon>Stappiaceae</taxon>
        <taxon>Breoghania</taxon>
    </lineage>
</organism>
<dbReference type="InterPro" id="IPR045864">
    <property type="entry name" value="aa-tRNA-synth_II/BPL/LPL"/>
</dbReference>
<dbReference type="GO" id="GO:0006422">
    <property type="term" value="P:aspartyl-tRNA aminoacylation"/>
    <property type="evidence" value="ECO:0007669"/>
    <property type="project" value="TreeGrafter"/>
</dbReference>
<feature type="region of interest" description="Disordered" evidence="7">
    <location>
        <begin position="1"/>
        <end position="22"/>
    </location>
</feature>
<dbReference type="OrthoDB" id="9802326at2"/>
<reference evidence="9 10" key="1">
    <citation type="submission" date="2018-04" db="EMBL/GenBank/DDBJ databases">
        <title>Genomic Encyclopedia of Archaeal and Bacterial Type Strains, Phase II (KMG-II): from individual species to whole genera.</title>
        <authorList>
            <person name="Goeker M."/>
        </authorList>
    </citation>
    <scope>NUCLEOTIDE SEQUENCE [LARGE SCALE GENOMIC DNA]</scope>
    <source>
        <strain evidence="9 10">DSM 23382</strain>
    </source>
</reference>
<comment type="caution">
    <text evidence="9">The sequence shown here is derived from an EMBL/GenBank/DDBJ whole genome shotgun (WGS) entry which is preliminary data.</text>
</comment>
<evidence type="ECO:0000259" key="8">
    <source>
        <dbReference type="PROSITE" id="PS50862"/>
    </source>
</evidence>
<feature type="domain" description="Aminoacyl-transfer RNA synthetases class-II family profile" evidence="8">
    <location>
        <begin position="131"/>
        <end position="525"/>
    </location>
</feature>
<dbReference type="Proteomes" id="UP000244081">
    <property type="component" value="Unassembled WGS sequence"/>
</dbReference>
<dbReference type="PANTHER" id="PTHR22594">
    <property type="entry name" value="ASPARTYL/LYSYL-TRNA SYNTHETASE"/>
    <property type="match status" value="1"/>
</dbReference>
<evidence type="ECO:0000256" key="1">
    <source>
        <dbReference type="ARBA" id="ARBA00006303"/>
    </source>
</evidence>
<dbReference type="InterPro" id="IPR004364">
    <property type="entry name" value="Aa-tRNA-synt_II"/>
</dbReference>
<dbReference type="PANTHER" id="PTHR22594:SF5">
    <property type="entry name" value="ASPARTATE--TRNA LIGASE, MITOCHONDRIAL"/>
    <property type="match status" value="1"/>
</dbReference>
<name>A0A2T5V9U7_9HYPH</name>
<keyword evidence="6 9" id="KW-0030">Aminoacyl-tRNA synthetase</keyword>
<dbReference type="RefSeq" id="WP_107990136.1">
    <property type="nucleotide sequence ID" value="NZ_QAYG01000004.1"/>
</dbReference>
<dbReference type="GO" id="GO:0004815">
    <property type="term" value="F:aspartate-tRNA ligase activity"/>
    <property type="evidence" value="ECO:0007669"/>
    <property type="project" value="TreeGrafter"/>
</dbReference>
<dbReference type="Gene3D" id="3.30.930.10">
    <property type="entry name" value="Bira Bifunctional Protein, Domain 2"/>
    <property type="match status" value="1"/>
</dbReference>
<accession>A0A2T5V9U7</accession>
<dbReference type="InterPro" id="IPR002312">
    <property type="entry name" value="Asp/Asn-tRNA-synth_IIb"/>
</dbReference>
<dbReference type="InterPro" id="IPR006195">
    <property type="entry name" value="aa-tRNA-synth_II"/>
</dbReference>
<dbReference type="GO" id="GO:0005737">
    <property type="term" value="C:cytoplasm"/>
    <property type="evidence" value="ECO:0007669"/>
    <property type="project" value="InterPro"/>
</dbReference>
<feature type="compositionally biased region" description="Polar residues" evidence="7">
    <location>
        <begin position="8"/>
        <end position="17"/>
    </location>
</feature>
<evidence type="ECO:0000313" key="10">
    <source>
        <dbReference type="Proteomes" id="UP000244081"/>
    </source>
</evidence>
<proteinExistence type="inferred from homology"/>
<comment type="similarity">
    <text evidence="1">Belongs to the class-II aminoacyl-tRNA synthetase family. Type 1 subfamily.</text>
</comment>
<evidence type="ECO:0000313" key="9">
    <source>
        <dbReference type="EMBL" id="PTW60527.1"/>
    </source>
</evidence>
<keyword evidence="5" id="KW-0648">Protein biosynthesis</keyword>
<sequence>MSDVVTVVTDSPASTQEDAPDSRVRVEERVCGWLSAVSLEDREIELFDGERSRRFTMDEVAAPADQRLCPGSAVEVRFTEMGEAVPCARGVRVLGAATPSANDRAADRRFLEFRDQAFHDRLMFRHQVWLALSNLLSQRGFLHIETPILSHPSTSGAQEFLTTSRKTGQSYALPQSPQVYGHLLAIGGVRRYFQWARCFRDEDLRSNRQPEFTQLHLEMAFVDRDTLKGVIEEIVACAFELAGRTCATPLHMTFDQAMAQFGSDKPDMRFACDFRQLPVRLDEGGEGLFIAALPAGLTLSRGLEEKAAALAQKRKVRFVTSCRFDALNGASLPLQCDLDTLRARLQTGNGEVVDGNDVLVFAGDWRQHLRISRALYKLFKEETTTTSAMDSLVWVTGFPMFEPDTEQKGRLRCACHPFLQPEDEAAFLAATRNAEYLALRGQALDLVLNGEELGSGSMLISDKAIQTRLFNVLGQSKAEIRQHFGAMVDALQTGAPPIGGFGLGFDRLVAGLTDCPHIRDVMAFPKSKQGKCMAFGSLNDS</sequence>
<protein>
    <submittedName>
        <fullName evidence="9">Aspartyl-tRNA synthetase</fullName>
    </submittedName>
</protein>
<dbReference type="SUPFAM" id="SSF55681">
    <property type="entry name" value="Class II aaRS and biotin synthetases"/>
    <property type="match status" value="1"/>
</dbReference>